<keyword evidence="1" id="KW-0732">Signal</keyword>
<protein>
    <recommendedName>
        <fullName evidence="4">DUF4377 domain-containing protein</fullName>
    </recommendedName>
</protein>
<evidence type="ECO:0000313" key="2">
    <source>
        <dbReference type="EMBL" id="KAA9325946.1"/>
    </source>
</evidence>
<sequence length="263" mass="29961">MIRLILMVLLPFLFSKNAVGQNLVYNGSFEENSKQSGCCNDYGMIEDASGWFRLTGSADLFNACCQAGNMQNVPKNFSGFQYPHDGNAYAGLFLLMKDKRYEDFYYREYIHTKLLQRLQKGIKYKVSFYLSLGECSKLFSDHISVCFAPEKKLFMEKVPHHLLKGINVVKYNLNPSIAKDSVNWNKIEIEYEAKGGEEYLVIGSFSDDISKGQFKAILKRNLIYPAKDKSESKKYAYYFIDNVSVVSVKQSGSSTLESSKDSK</sequence>
<evidence type="ECO:0000313" key="3">
    <source>
        <dbReference type="Proteomes" id="UP000326570"/>
    </source>
</evidence>
<dbReference type="Proteomes" id="UP000326570">
    <property type="component" value="Unassembled WGS sequence"/>
</dbReference>
<evidence type="ECO:0000256" key="1">
    <source>
        <dbReference type="SAM" id="SignalP"/>
    </source>
</evidence>
<dbReference type="RefSeq" id="WP_150904942.1">
    <property type="nucleotide sequence ID" value="NZ_VTWT01000010.1"/>
</dbReference>
<reference evidence="2 3" key="1">
    <citation type="submission" date="2019-09" db="EMBL/GenBank/DDBJ databases">
        <title>Genome sequence of Adhaeribacter sp. M2.</title>
        <authorList>
            <person name="Srinivasan S."/>
        </authorList>
    </citation>
    <scope>NUCLEOTIDE SEQUENCE [LARGE SCALE GENOMIC DNA]</scope>
    <source>
        <strain evidence="2 3">M2</strain>
    </source>
</reference>
<feature type="signal peptide" evidence="1">
    <location>
        <begin position="1"/>
        <end position="20"/>
    </location>
</feature>
<dbReference type="EMBL" id="VTWT01000010">
    <property type="protein sequence ID" value="KAA9325946.1"/>
    <property type="molecule type" value="Genomic_DNA"/>
</dbReference>
<keyword evidence="3" id="KW-1185">Reference proteome</keyword>
<proteinExistence type="predicted"/>
<organism evidence="2 3">
    <name type="scientific">Adhaeribacter soli</name>
    <dbReference type="NCBI Taxonomy" id="2607655"/>
    <lineage>
        <taxon>Bacteria</taxon>
        <taxon>Pseudomonadati</taxon>
        <taxon>Bacteroidota</taxon>
        <taxon>Cytophagia</taxon>
        <taxon>Cytophagales</taxon>
        <taxon>Hymenobacteraceae</taxon>
        <taxon>Adhaeribacter</taxon>
    </lineage>
</organism>
<comment type="caution">
    <text evidence="2">The sequence shown here is derived from an EMBL/GenBank/DDBJ whole genome shotgun (WGS) entry which is preliminary data.</text>
</comment>
<dbReference type="AlphaFoldDB" id="A0A5N1IL65"/>
<gene>
    <name evidence="2" type="ORF">F0P94_16100</name>
</gene>
<evidence type="ECO:0008006" key="4">
    <source>
        <dbReference type="Google" id="ProtNLM"/>
    </source>
</evidence>
<name>A0A5N1IL65_9BACT</name>
<feature type="chain" id="PRO_5024812406" description="DUF4377 domain-containing protein" evidence="1">
    <location>
        <begin position="21"/>
        <end position="263"/>
    </location>
</feature>
<accession>A0A5N1IL65</accession>